<evidence type="ECO:0000256" key="2">
    <source>
        <dbReference type="ARBA" id="ARBA00022741"/>
    </source>
</evidence>
<evidence type="ECO:0000313" key="10">
    <source>
        <dbReference type="Proteomes" id="UP000008141"/>
    </source>
</evidence>
<dbReference type="PROSITE" id="PS50011">
    <property type="entry name" value="PROTEIN_KINASE_DOM"/>
    <property type="match status" value="1"/>
</dbReference>
<evidence type="ECO:0000256" key="4">
    <source>
        <dbReference type="ARBA" id="ARBA00022840"/>
    </source>
</evidence>
<evidence type="ECO:0000256" key="5">
    <source>
        <dbReference type="PROSITE-ProRule" id="PRU10141"/>
    </source>
</evidence>
<keyword evidence="1" id="KW-0808">Transferase</keyword>
<feature type="compositionally biased region" description="Low complexity" evidence="7">
    <location>
        <begin position="273"/>
        <end position="287"/>
    </location>
</feature>
<dbReference type="OrthoDB" id="508192at2759"/>
<dbReference type="SUPFAM" id="SSF56112">
    <property type="entry name" value="Protein kinase-like (PK-like)"/>
    <property type="match status" value="1"/>
</dbReference>
<name>E1Z5D7_CHLVA</name>
<dbReference type="KEGG" id="cvr:CHLNCDRAFT_138152"/>
<dbReference type="SMART" id="SM00220">
    <property type="entry name" value="S_TKc"/>
    <property type="match status" value="1"/>
</dbReference>
<dbReference type="OMA" id="KIMGIMV"/>
<dbReference type="GeneID" id="17358851"/>
<keyword evidence="4 5" id="KW-0067">ATP-binding</keyword>
<gene>
    <name evidence="9" type="ORF">CHLNCDRAFT_138152</name>
</gene>
<comment type="similarity">
    <text evidence="6">Belongs to the protein kinase superfamily.</text>
</comment>
<sequence>MAVEAAAAANSAHIRRKSIGGRPFKSSPDLTLLLENLSKEARIEPARLRLSGPLGEGAYASVRRAELRAGASLPGGEADTRQVAVKFLHQQLLEDAEQVQLFVQEVELLRTLRHSNIVEFIGCSWQRAAANDDFARAGAPGLANVSPPPAKYGPIKVHYYVQELCGGGSLGELVRRQMVKPYKPLYSDMDALRWSLHTARALQYLHESRPVIMHRDLKLDNIMLSSADVARADVKLADFGLARHTAHAPLPSKAPAPLVELTCNACPPAQPEPGASRRGGSTRGATPHHVPVLTGRTGSLGYMAPEVLASRPYGPSADIFSLGMCMYNLFARRLPGFELMLNCSEGSGDPMEVFAAKVAEGFRPALPPRVPPAVAEVIQACWKGDAELRPSAGWVVQMLERIGESEQAAGLVEV</sequence>
<proteinExistence type="inferred from homology"/>
<evidence type="ECO:0000259" key="8">
    <source>
        <dbReference type="PROSITE" id="PS50011"/>
    </source>
</evidence>
<dbReference type="PANTHER" id="PTHR44329:SF289">
    <property type="entry name" value="SERINE_THREONINE-PROTEIN KINASE VIK"/>
    <property type="match status" value="1"/>
</dbReference>
<keyword evidence="6" id="KW-0723">Serine/threonine-protein kinase</keyword>
<dbReference type="Pfam" id="PF00069">
    <property type="entry name" value="Pkinase"/>
    <property type="match status" value="2"/>
</dbReference>
<accession>E1Z5D7</accession>
<dbReference type="AlphaFoldDB" id="E1Z5D7"/>
<keyword evidence="3" id="KW-0418">Kinase</keyword>
<dbReference type="InterPro" id="IPR051681">
    <property type="entry name" value="Ser/Thr_Kinases-Pseudokinases"/>
</dbReference>
<dbReference type="RefSeq" id="XP_005851612.1">
    <property type="nucleotide sequence ID" value="XM_005851550.1"/>
</dbReference>
<protein>
    <recommendedName>
        <fullName evidence="8">Protein kinase domain-containing protein</fullName>
    </recommendedName>
</protein>
<keyword evidence="10" id="KW-1185">Reference proteome</keyword>
<dbReference type="PROSITE" id="PS00107">
    <property type="entry name" value="PROTEIN_KINASE_ATP"/>
    <property type="match status" value="1"/>
</dbReference>
<dbReference type="InterPro" id="IPR008271">
    <property type="entry name" value="Ser/Thr_kinase_AS"/>
</dbReference>
<dbReference type="PROSITE" id="PS00108">
    <property type="entry name" value="PROTEIN_KINASE_ST"/>
    <property type="match status" value="1"/>
</dbReference>
<dbReference type="Proteomes" id="UP000008141">
    <property type="component" value="Unassembled WGS sequence"/>
</dbReference>
<evidence type="ECO:0000256" key="6">
    <source>
        <dbReference type="RuleBase" id="RU000304"/>
    </source>
</evidence>
<feature type="domain" description="Protein kinase" evidence="8">
    <location>
        <begin position="48"/>
        <end position="402"/>
    </location>
</feature>
<dbReference type="GO" id="GO:0005524">
    <property type="term" value="F:ATP binding"/>
    <property type="evidence" value="ECO:0007669"/>
    <property type="project" value="UniProtKB-UniRule"/>
</dbReference>
<dbReference type="STRING" id="554065.E1Z5D7"/>
<dbReference type="Gene3D" id="1.10.510.10">
    <property type="entry name" value="Transferase(Phosphotransferase) domain 1"/>
    <property type="match status" value="1"/>
</dbReference>
<evidence type="ECO:0000256" key="1">
    <source>
        <dbReference type="ARBA" id="ARBA00022679"/>
    </source>
</evidence>
<dbReference type="InterPro" id="IPR017441">
    <property type="entry name" value="Protein_kinase_ATP_BS"/>
</dbReference>
<dbReference type="FunCoup" id="E1Z5D7">
    <property type="interactions" value="1057"/>
</dbReference>
<feature type="binding site" evidence="5">
    <location>
        <position position="86"/>
    </location>
    <ligand>
        <name>ATP</name>
        <dbReference type="ChEBI" id="CHEBI:30616"/>
    </ligand>
</feature>
<evidence type="ECO:0000256" key="7">
    <source>
        <dbReference type="SAM" id="MobiDB-lite"/>
    </source>
</evidence>
<dbReference type="InParanoid" id="E1Z5D7"/>
<dbReference type="PANTHER" id="PTHR44329">
    <property type="entry name" value="SERINE/THREONINE-PROTEIN KINASE TNNI3K-RELATED"/>
    <property type="match status" value="1"/>
</dbReference>
<dbReference type="InterPro" id="IPR000719">
    <property type="entry name" value="Prot_kinase_dom"/>
</dbReference>
<reference evidence="9 10" key="1">
    <citation type="journal article" date="2010" name="Plant Cell">
        <title>The Chlorella variabilis NC64A genome reveals adaptation to photosymbiosis, coevolution with viruses, and cryptic sex.</title>
        <authorList>
            <person name="Blanc G."/>
            <person name="Duncan G."/>
            <person name="Agarkova I."/>
            <person name="Borodovsky M."/>
            <person name="Gurnon J."/>
            <person name="Kuo A."/>
            <person name="Lindquist E."/>
            <person name="Lucas S."/>
            <person name="Pangilinan J."/>
            <person name="Polle J."/>
            <person name="Salamov A."/>
            <person name="Terry A."/>
            <person name="Yamada T."/>
            <person name="Dunigan D.D."/>
            <person name="Grigoriev I.V."/>
            <person name="Claverie J.M."/>
            <person name="Van Etten J.L."/>
        </authorList>
    </citation>
    <scope>NUCLEOTIDE SEQUENCE [LARGE SCALE GENOMIC DNA]</scope>
    <source>
        <strain evidence="9 10">NC64A</strain>
    </source>
</reference>
<organism evidence="10">
    <name type="scientific">Chlorella variabilis</name>
    <name type="common">Green alga</name>
    <dbReference type="NCBI Taxonomy" id="554065"/>
    <lineage>
        <taxon>Eukaryota</taxon>
        <taxon>Viridiplantae</taxon>
        <taxon>Chlorophyta</taxon>
        <taxon>core chlorophytes</taxon>
        <taxon>Trebouxiophyceae</taxon>
        <taxon>Chlorellales</taxon>
        <taxon>Chlorellaceae</taxon>
        <taxon>Chlorella clade</taxon>
        <taxon>Chlorella</taxon>
    </lineage>
</organism>
<dbReference type="GO" id="GO:0004674">
    <property type="term" value="F:protein serine/threonine kinase activity"/>
    <property type="evidence" value="ECO:0007669"/>
    <property type="project" value="UniProtKB-KW"/>
</dbReference>
<dbReference type="InterPro" id="IPR011009">
    <property type="entry name" value="Kinase-like_dom_sf"/>
</dbReference>
<keyword evidence="2 5" id="KW-0547">Nucleotide-binding</keyword>
<evidence type="ECO:0000256" key="3">
    <source>
        <dbReference type="ARBA" id="ARBA00022777"/>
    </source>
</evidence>
<evidence type="ECO:0000313" key="9">
    <source>
        <dbReference type="EMBL" id="EFN59510.1"/>
    </source>
</evidence>
<dbReference type="Gene3D" id="3.30.200.20">
    <property type="entry name" value="Phosphorylase Kinase, domain 1"/>
    <property type="match status" value="1"/>
</dbReference>
<dbReference type="eggNOG" id="KOG0192">
    <property type="taxonomic scope" value="Eukaryota"/>
</dbReference>
<feature type="region of interest" description="Disordered" evidence="7">
    <location>
        <begin position="269"/>
        <end position="291"/>
    </location>
</feature>
<dbReference type="EMBL" id="GL433836">
    <property type="protein sequence ID" value="EFN59510.1"/>
    <property type="molecule type" value="Genomic_DNA"/>
</dbReference>